<dbReference type="GeneID" id="84693278"/>
<dbReference type="EMBL" id="JAFCXS010000005">
    <property type="protein sequence ID" value="MBM0747662.1"/>
    <property type="molecule type" value="Genomic_DNA"/>
</dbReference>
<evidence type="ECO:0000256" key="1">
    <source>
        <dbReference type="SAM" id="Phobius"/>
    </source>
</evidence>
<sequence>MTVLPALRQRLTACLAILAVLLLFVAPVVSKSLIEQQRVSQPAPAMMEMDHHQMMEHAMPGMMHHDADDGELACGYCDLLVHVPLMIWVFIPFIWLMLLHSRAPPLPRRAAPVVRRRVAIPRPRGPPSPLLN</sequence>
<proteinExistence type="predicted"/>
<reference evidence="2 3" key="1">
    <citation type="submission" date="2021-01" db="EMBL/GenBank/DDBJ databases">
        <title>Complete genome sequence of Pantoea eucrina OB49, a heavy metal tolerant bacterium with PGPR potential isolated from wheat in Algeria.</title>
        <authorList>
            <person name="Lekired A."/>
            <person name="Ouzari I.H."/>
        </authorList>
    </citation>
    <scope>NUCLEOTIDE SEQUENCE [LARGE SCALE GENOMIC DNA]</scope>
    <source>
        <strain evidence="2 3">OB49</strain>
    </source>
</reference>
<name>A0ABS1Z5V4_9GAMM</name>
<accession>A0ABS1Z5V4</accession>
<dbReference type="RefSeq" id="WP_040113679.1">
    <property type="nucleotide sequence ID" value="NZ_CP083450.1"/>
</dbReference>
<dbReference type="Proteomes" id="UP000809137">
    <property type="component" value="Unassembled WGS sequence"/>
</dbReference>
<evidence type="ECO:0000313" key="2">
    <source>
        <dbReference type="EMBL" id="MBM0747662.1"/>
    </source>
</evidence>
<dbReference type="Pfam" id="PF11162">
    <property type="entry name" value="DUF2946"/>
    <property type="match status" value="1"/>
</dbReference>
<keyword evidence="1" id="KW-0812">Transmembrane</keyword>
<protein>
    <submittedName>
        <fullName evidence="2">DUF2946 domain-containing protein</fullName>
    </submittedName>
</protein>
<evidence type="ECO:0000313" key="3">
    <source>
        <dbReference type="Proteomes" id="UP000809137"/>
    </source>
</evidence>
<keyword evidence="1" id="KW-0472">Membrane</keyword>
<organism evidence="2 3">
    <name type="scientific">Pantoea eucrina</name>
    <dbReference type="NCBI Taxonomy" id="472693"/>
    <lineage>
        <taxon>Bacteria</taxon>
        <taxon>Pseudomonadati</taxon>
        <taxon>Pseudomonadota</taxon>
        <taxon>Gammaproteobacteria</taxon>
        <taxon>Enterobacterales</taxon>
        <taxon>Erwiniaceae</taxon>
        <taxon>Pantoea</taxon>
    </lineage>
</organism>
<feature type="transmembrane region" description="Helical" evidence="1">
    <location>
        <begin position="79"/>
        <end position="99"/>
    </location>
</feature>
<dbReference type="InterPro" id="IPR021333">
    <property type="entry name" value="DUF2946"/>
</dbReference>
<gene>
    <name evidence="2" type="ORF">JJB79_09555</name>
</gene>
<keyword evidence="3" id="KW-1185">Reference proteome</keyword>
<keyword evidence="1" id="KW-1133">Transmembrane helix</keyword>
<comment type="caution">
    <text evidence="2">The sequence shown here is derived from an EMBL/GenBank/DDBJ whole genome shotgun (WGS) entry which is preliminary data.</text>
</comment>